<organism evidence="1 2">
    <name type="scientific">Bacteroides faecichinchillae</name>
    <dbReference type="NCBI Taxonomy" id="871325"/>
    <lineage>
        <taxon>Bacteria</taxon>
        <taxon>Pseudomonadati</taxon>
        <taxon>Bacteroidota</taxon>
        <taxon>Bacteroidia</taxon>
        <taxon>Bacteroidales</taxon>
        <taxon>Bacteroidaceae</taxon>
        <taxon>Bacteroides</taxon>
    </lineage>
</organism>
<evidence type="ECO:0000313" key="1">
    <source>
        <dbReference type="EMBL" id="SHF86071.1"/>
    </source>
</evidence>
<protein>
    <submittedName>
        <fullName evidence="1">Uncharacterized protein</fullName>
    </submittedName>
</protein>
<reference evidence="1 2" key="1">
    <citation type="submission" date="2016-11" db="EMBL/GenBank/DDBJ databases">
        <authorList>
            <person name="Jaros S."/>
            <person name="Januszkiewicz K."/>
            <person name="Wedrychowicz H."/>
        </authorList>
    </citation>
    <scope>NUCLEOTIDE SEQUENCE [LARGE SCALE GENOMIC DNA]</scope>
    <source>
        <strain evidence="1 2">DSM 26883</strain>
    </source>
</reference>
<gene>
    <name evidence="1" type="ORF">SAMN05444349_1413</name>
</gene>
<dbReference type="Proteomes" id="UP000184436">
    <property type="component" value="Unassembled WGS sequence"/>
</dbReference>
<keyword evidence="2" id="KW-1185">Reference proteome</keyword>
<dbReference type="AlphaFoldDB" id="A0A1M5F4I3"/>
<dbReference type="STRING" id="871325.SAMN05444349_1413"/>
<proteinExistence type="predicted"/>
<evidence type="ECO:0000313" key="2">
    <source>
        <dbReference type="Proteomes" id="UP000184436"/>
    </source>
</evidence>
<name>A0A1M5F4I3_9BACE</name>
<sequence>MFKIWSVSSFANIPQFIDEMGKLLFNKGKF</sequence>
<dbReference type="EMBL" id="FQVD01000041">
    <property type="protein sequence ID" value="SHF86071.1"/>
    <property type="molecule type" value="Genomic_DNA"/>
</dbReference>
<accession>A0A1M5F4I3</accession>